<dbReference type="EMBL" id="FNAO01000005">
    <property type="protein sequence ID" value="SDE43978.1"/>
    <property type="molecule type" value="Genomic_DNA"/>
</dbReference>
<dbReference type="AlphaFoldDB" id="A0A1G7CXG2"/>
<proteinExistence type="predicted"/>
<keyword evidence="2" id="KW-1185">Reference proteome</keyword>
<protein>
    <submittedName>
        <fullName evidence="1">Uncharacterized protein</fullName>
    </submittedName>
</protein>
<sequence length="167" mass="18913">MRPKIQKQTKKHFFIKSYAHLWQLEDAIKVALKEGSERLSLSVLGKLAEHCISGDRKILDSKKQLKAYWRGSLGPNTDFGLFCNPEIGTLFIAGNLVSQFLHDLDGKALGTMSSGPYGILRGLGLPKDDAARYIKLLNEEHFLLMARGYCYQLDRLGEELEKLQKME</sequence>
<dbReference type="OrthoDB" id="1201799at2"/>
<evidence type="ECO:0000313" key="1">
    <source>
        <dbReference type="EMBL" id="SDE43978.1"/>
    </source>
</evidence>
<name>A0A1G7CXG2_9FLAO</name>
<dbReference type="Proteomes" id="UP000199109">
    <property type="component" value="Unassembled WGS sequence"/>
</dbReference>
<accession>A0A1G7CXG2</accession>
<evidence type="ECO:0000313" key="2">
    <source>
        <dbReference type="Proteomes" id="UP000199109"/>
    </source>
</evidence>
<dbReference type="STRING" id="641691.SAMN05421636_10572"/>
<organism evidence="1 2">
    <name type="scientific">Pricia antarctica</name>
    <dbReference type="NCBI Taxonomy" id="641691"/>
    <lineage>
        <taxon>Bacteria</taxon>
        <taxon>Pseudomonadati</taxon>
        <taxon>Bacteroidota</taxon>
        <taxon>Flavobacteriia</taxon>
        <taxon>Flavobacteriales</taxon>
        <taxon>Flavobacteriaceae</taxon>
        <taxon>Pricia</taxon>
    </lineage>
</organism>
<gene>
    <name evidence="1" type="ORF">SAMN05421636_10572</name>
</gene>
<reference evidence="1 2" key="1">
    <citation type="submission" date="2016-10" db="EMBL/GenBank/DDBJ databases">
        <authorList>
            <person name="de Groot N.N."/>
        </authorList>
    </citation>
    <scope>NUCLEOTIDE SEQUENCE [LARGE SCALE GENOMIC DNA]</scope>
    <source>
        <strain evidence="1 2">DSM 23421</strain>
    </source>
</reference>
<dbReference type="RefSeq" id="WP_091868386.1">
    <property type="nucleotide sequence ID" value="NZ_FNAO01000005.1"/>
</dbReference>